<dbReference type="Proteomes" id="UP000231292">
    <property type="component" value="Unassembled WGS sequence"/>
</dbReference>
<gene>
    <name evidence="1" type="ORF">COX41_01860</name>
</gene>
<evidence type="ECO:0008006" key="3">
    <source>
        <dbReference type="Google" id="ProtNLM"/>
    </source>
</evidence>
<dbReference type="AlphaFoldDB" id="A0A2G9YK81"/>
<protein>
    <recommendedName>
        <fullName evidence="3">ABC-type transport auxiliary lipoprotein component domain-containing protein</fullName>
    </recommendedName>
</protein>
<dbReference type="Pfam" id="PF04390">
    <property type="entry name" value="LptE"/>
    <property type="match status" value="1"/>
</dbReference>
<accession>A0A2G9YK81</accession>
<evidence type="ECO:0000313" key="1">
    <source>
        <dbReference type="EMBL" id="PIP19634.1"/>
    </source>
</evidence>
<dbReference type="Gene3D" id="3.30.160.150">
    <property type="entry name" value="Lipoprotein like domain"/>
    <property type="match status" value="1"/>
</dbReference>
<name>A0A2G9YK81_9BACT</name>
<comment type="caution">
    <text evidence="1">The sequence shown here is derived from an EMBL/GenBank/DDBJ whole genome shotgun (WGS) entry which is preliminary data.</text>
</comment>
<dbReference type="InterPro" id="IPR007485">
    <property type="entry name" value="LPS_assembly_LptE"/>
</dbReference>
<dbReference type="EMBL" id="PCRK01000035">
    <property type="protein sequence ID" value="PIP19634.1"/>
    <property type="molecule type" value="Genomic_DNA"/>
</dbReference>
<evidence type="ECO:0000313" key="2">
    <source>
        <dbReference type="Proteomes" id="UP000231292"/>
    </source>
</evidence>
<dbReference type="PROSITE" id="PS51257">
    <property type="entry name" value="PROKAR_LIPOPROTEIN"/>
    <property type="match status" value="1"/>
</dbReference>
<dbReference type="GO" id="GO:0043165">
    <property type="term" value="P:Gram-negative-bacterium-type cell outer membrane assembly"/>
    <property type="evidence" value="ECO:0007669"/>
    <property type="project" value="InterPro"/>
</dbReference>
<reference evidence="1 2" key="1">
    <citation type="submission" date="2017-09" db="EMBL/GenBank/DDBJ databases">
        <title>Depth-based differentiation of microbial function through sediment-hosted aquifers and enrichment of novel symbionts in the deep terrestrial subsurface.</title>
        <authorList>
            <person name="Probst A.J."/>
            <person name="Ladd B."/>
            <person name="Jarett J.K."/>
            <person name="Geller-Mcgrath D.E."/>
            <person name="Sieber C.M."/>
            <person name="Emerson J.B."/>
            <person name="Anantharaman K."/>
            <person name="Thomas B.C."/>
            <person name="Malmstrom R."/>
            <person name="Stieglmeier M."/>
            <person name="Klingl A."/>
            <person name="Woyke T."/>
            <person name="Ryan C.M."/>
            <person name="Banfield J.F."/>
        </authorList>
    </citation>
    <scope>NUCLEOTIDE SEQUENCE [LARGE SCALE GENOMIC DNA]</scope>
    <source>
        <strain evidence="1">CG23_combo_of_CG06-09_8_20_14_all_41_10</strain>
    </source>
</reference>
<proteinExistence type="predicted"/>
<sequence length="189" mass="22024">MKYHGFQKQITQIILLLAICYMPYAIMGCGYTTRSMISDKFLTIYVAPFINKIDITSEGNAANKYRLYRPMIETEITKYVTNRYLFDGNLKPTKEELTDLVLKGEVVEFRKSPLRYLDNDEVSEYRINLVVNISLWDKKENKLIWQENNFTGDTAYFITGSQAKSEDTAVTDALTDLARRIVERTVEQW</sequence>
<dbReference type="GO" id="GO:0019867">
    <property type="term" value="C:outer membrane"/>
    <property type="evidence" value="ECO:0007669"/>
    <property type="project" value="InterPro"/>
</dbReference>
<organism evidence="1 2">
    <name type="scientific">Candidatus Sherwoodlollariibacterium unditelluris</name>
    <dbReference type="NCBI Taxonomy" id="1974757"/>
    <lineage>
        <taxon>Bacteria</taxon>
        <taxon>Pseudomonadati</taxon>
        <taxon>Candidatus Omnitrophota</taxon>
        <taxon>Candidatus Sherwoodlollariibacterium</taxon>
    </lineage>
</organism>